<gene>
    <name evidence="1" type="ORF">BECKFW1821A_GA0114235_106918</name>
</gene>
<dbReference type="Pfam" id="PF14384">
    <property type="entry name" value="BrnA_antitoxin"/>
    <property type="match status" value="1"/>
</dbReference>
<reference evidence="1" key="1">
    <citation type="submission" date="2019-02" db="EMBL/GenBank/DDBJ databases">
        <authorList>
            <person name="Gruber-Vodicka R. H."/>
            <person name="Seah K. B. B."/>
        </authorList>
    </citation>
    <scope>NUCLEOTIDE SEQUENCE</scope>
    <source>
        <strain evidence="1">BECK_BZ15</strain>
    </source>
</reference>
<accession>A0A450STV4</accession>
<protein>
    <submittedName>
        <fullName evidence="1">BrnA antitoxin of type II toxin-antitoxin system</fullName>
    </submittedName>
</protein>
<organism evidence="1">
    <name type="scientific">Candidatus Kentrum sp. FW</name>
    <dbReference type="NCBI Taxonomy" id="2126338"/>
    <lineage>
        <taxon>Bacteria</taxon>
        <taxon>Pseudomonadati</taxon>
        <taxon>Pseudomonadota</taxon>
        <taxon>Gammaproteobacteria</taxon>
        <taxon>Candidatus Kentrum</taxon>
    </lineage>
</organism>
<dbReference type="AlphaFoldDB" id="A0A450STV4"/>
<name>A0A450STV4_9GAMM</name>
<dbReference type="InterPro" id="IPR025528">
    <property type="entry name" value="BrnA_antitoxin"/>
</dbReference>
<dbReference type="EMBL" id="CAADEW010000069">
    <property type="protein sequence ID" value="VFJ57278.1"/>
    <property type="molecule type" value="Genomic_DNA"/>
</dbReference>
<evidence type="ECO:0000313" key="1">
    <source>
        <dbReference type="EMBL" id="VFJ57278.1"/>
    </source>
</evidence>
<sequence length="95" mass="10911">MNNDNHDPLNKEIDFSNARYGSVIPPDPNKTRITIRLDSAVISWFKTQVANNSGSYQSLINEALKAYIRQQEDGEKLEKLLRRVLREEINGITTH</sequence>
<proteinExistence type="predicted"/>